<evidence type="ECO:0000256" key="4">
    <source>
        <dbReference type="ARBA" id="ARBA00023163"/>
    </source>
</evidence>
<dbReference type="InterPro" id="IPR010982">
    <property type="entry name" value="Lambda_DNA-bd_dom_sf"/>
</dbReference>
<dbReference type="GO" id="GO:0000976">
    <property type="term" value="F:transcription cis-regulatory region binding"/>
    <property type="evidence" value="ECO:0007669"/>
    <property type="project" value="TreeGrafter"/>
</dbReference>
<keyword evidence="2" id="KW-0805">Transcription regulation</keyword>
<gene>
    <name evidence="6" type="ordered locus">KVU_PB0102</name>
</gene>
<dbReference type="KEGG" id="kvl:KVU_PB0102"/>
<dbReference type="GO" id="GO:0003700">
    <property type="term" value="F:DNA-binding transcription factor activity"/>
    <property type="evidence" value="ECO:0007669"/>
    <property type="project" value="TreeGrafter"/>
</dbReference>
<dbReference type="Pfam" id="PF00356">
    <property type="entry name" value="LacI"/>
    <property type="match status" value="1"/>
</dbReference>
<keyword evidence="1" id="KW-0678">Repressor</keyword>
<dbReference type="Proteomes" id="UP000000692">
    <property type="component" value="Plasmid 2"/>
</dbReference>
<evidence type="ECO:0000313" key="6">
    <source>
        <dbReference type="EMBL" id="AEM42780.1"/>
    </source>
</evidence>
<dbReference type="SUPFAM" id="SSF53822">
    <property type="entry name" value="Periplasmic binding protein-like I"/>
    <property type="match status" value="1"/>
</dbReference>
<organism evidence="6 7">
    <name type="scientific">Ketogulonicigenium vulgare (strain WSH-001)</name>
    <dbReference type="NCBI Taxonomy" id="759362"/>
    <lineage>
        <taxon>Bacteria</taxon>
        <taxon>Pseudomonadati</taxon>
        <taxon>Pseudomonadota</taxon>
        <taxon>Alphaproteobacteria</taxon>
        <taxon>Rhodobacterales</taxon>
        <taxon>Roseobacteraceae</taxon>
        <taxon>Ketogulonicigenium</taxon>
    </lineage>
</organism>
<dbReference type="PROSITE" id="PS00356">
    <property type="entry name" value="HTH_LACI_1"/>
    <property type="match status" value="1"/>
</dbReference>
<accession>F9YBM8</accession>
<dbReference type="Gene3D" id="1.10.260.40">
    <property type="entry name" value="lambda repressor-like DNA-binding domains"/>
    <property type="match status" value="1"/>
</dbReference>
<dbReference type="CDD" id="cd01392">
    <property type="entry name" value="HTH_LacI"/>
    <property type="match status" value="1"/>
</dbReference>
<evidence type="ECO:0000256" key="1">
    <source>
        <dbReference type="ARBA" id="ARBA00022491"/>
    </source>
</evidence>
<dbReference type="EMBL" id="CP002020">
    <property type="protein sequence ID" value="AEM42780.1"/>
    <property type="molecule type" value="Genomic_DNA"/>
</dbReference>
<dbReference type="InterPro" id="IPR046335">
    <property type="entry name" value="LacI/GalR-like_sensor"/>
</dbReference>
<dbReference type="HOGENOM" id="CLU_037628_6_0_5"/>
<dbReference type="Pfam" id="PF13377">
    <property type="entry name" value="Peripla_BP_3"/>
    <property type="match status" value="1"/>
</dbReference>
<dbReference type="OrthoDB" id="7811243at2"/>
<protein>
    <submittedName>
        <fullName evidence="6">Transcriptional regulator, LacI family protein</fullName>
        <ecNumber evidence="6">5.1.1.1</ecNumber>
    </submittedName>
</protein>
<dbReference type="AlphaFoldDB" id="F9YBM8"/>
<dbReference type="PANTHER" id="PTHR30146:SF148">
    <property type="entry name" value="HTH-TYPE TRANSCRIPTIONAL REPRESSOR PURR-RELATED"/>
    <property type="match status" value="1"/>
</dbReference>
<dbReference type="GO" id="GO:0008784">
    <property type="term" value="F:alanine racemase activity"/>
    <property type="evidence" value="ECO:0007669"/>
    <property type="project" value="UniProtKB-EC"/>
</dbReference>
<dbReference type="PROSITE" id="PS50932">
    <property type="entry name" value="HTH_LACI_2"/>
    <property type="match status" value="1"/>
</dbReference>
<keyword evidence="7" id="KW-1185">Reference proteome</keyword>
<evidence type="ECO:0000313" key="7">
    <source>
        <dbReference type="Proteomes" id="UP000000692"/>
    </source>
</evidence>
<keyword evidence="6" id="KW-0413">Isomerase</keyword>
<sequence length="337" mass="35811">MSPKRPTLEDIAKIAGVSRATVSLVVRGSPLVAEATRARVEQIMAQQDYVRDIGAARLRNNSSNTVGVIVPNLVNAFFTEFLSGVEQVMGTHDRVVLLANSKDSVARQTEILQRFRGHGVDGVILCAAEGTTPDLPERIRGWGMPVVQALREVGTDVSDYAGADYSEGVCIAMRHLVAMGHRRIAFLSVRARTSAREDRLRGFARGLAETGAENAGIVEADLAWTGAAAAADAVLALDTKPTAILCFNDVLAAGLMLGLRRAGVSPGKDLAVVGLDDLPLAEMTYPPLTSIAVSPATIGAGAARLLARRLSQPDAPFERFINTPLLVIRQSVRALTV</sequence>
<dbReference type="InterPro" id="IPR028082">
    <property type="entry name" value="Peripla_BP_I"/>
</dbReference>
<geneLocation type="plasmid" evidence="7">
    <name>pKVU_200</name>
</geneLocation>
<dbReference type="EC" id="5.1.1.1" evidence="6"/>
<name>F9YBM8_KETVW</name>
<dbReference type="RefSeq" id="WP_013385746.1">
    <property type="nucleotide sequence ID" value="NC_017385.1"/>
</dbReference>
<dbReference type="PANTHER" id="PTHR30146">
    <property type="entry name" value="LACI-RELATED TRANSCRIPTIONAL REPRESSOR"/>
    <property type="match status" value="1"/>
</dbReference>
<feature type="domain" description="HTH lacI-type" evidence="5">
    <location>
        <begin position="6"/>
        <end position="60"/>
    </location>
</feature>
<keyword evidence="6" id="KW-0614">Plasmid</keyword>
<dbReference type="SUPFAM" id="SSF47413">
    <property type="entry name" value="lambda repressor-like DNA-binding domains"/>
    <property type="match status" value="1"/>
</dbReference>
<evidence type="ECO:0000256" key="2">
    <source>
        <dbReference type="ARBA" id="ARBA00023015"/>
    </source>
</evidence>
<evidence type="ECO:0000256" key="3">
    <source>
        <dbReference type="ARBA" id="ARBA00023125"/>
    </source>
</evidence>
<keyword evidence="3" id="KW-0238">DNA-binding</keyword>
<evidence type="ECO:0000259" key="5">
    <source>
        <dbReference type="PROSITE" id="PS50932"/>
    </source>
</evidence>
<dbReference type="CDD" id="cd06289">
    <property type="entry name" value="PBP1_MalI-like"/>
    <property type="match status" value="1"/>
</dbReference>
<dbReference type="SMART" id="SM00354">
    <property type="entry name" value="HTH_LACI"/>
    <property type="match status" value="1"/>
</dbReference>
<proteinExistence type="predicted"/>
<dbReference type="PATRIC" id="fig|759362.5.peg.3052"/>
<keyword evidence="4" id="KW-0804">Transcription</keyword>
<reference evidence="6 7" key="1">
    <citation type="journal article" date="2011" name="J. Bacteriol.">
        <title>Complete genome sequence of the industrial strain Ketogulonicigenium vulgare WSH-001.</title>
        <authorList>
            <person name="Liu L."/>
            <person name="Li Y."/>
            <person name="Zhang J."/>
            <person name="Zhou Z."/>
            <person name="Liu J."/>
            <person name="Li X."/>
            <person name="Zhou J."/>
            <person name="Du G."/>
            <person name="Wang L."/>
            <person name="Chen J."/>
        </authorList>
    </citation>
    <scope>NUCLEOTIDE SEQUENCE [LARGE SCALE GENOMIC DNA]</scope>
    <source>
        <strain evidence="6 7">WSH-001</strain>
        <plasmid evidence="7">pKVU_200</plasmid>
    </source>
</reference>
<dbReference type="Gene3D" id="3.40.50.2300">
    <property type="match status" value="2"/>
</dbReference>
<dbReference type="InterPro" id="IPR000843">
    <property type="entry name" value="HTH_LacI"/>
</dbReference>